<comment type="caution">
    <text evidence="2">The sequence shown here is derived from an EMBL/GenBank/DDBJ whole genome shotgun (WGS) entry which is preliminary data.</text>
</comment>
<dbReference type="Gene3D" id="3.40.50.10540">
    <property type="entry name" value="Crotonobetainyl-coa:carnitine coa-transferase, domain 1"/>
    <property type="match status" value="1"/>
</dbReference>
<dbReference type="EMBL" id="BDUF01000003">
    <property type="protein sequence ID" value="GAX88436.1"/>
    <property type="molecule type" value="Genomic_DNA"/>
</dbReference>
<dbReference type="InterPro" id="IPR050483">
    <property type="entry name" value="CoA-transferase_III_domain"/>
</dbReference>
<dbReference type="InterPro" id="IPR003673">
    <property type="entry name" value="CoA-Trfase_fam_III"/>
</dbReference>
<dbReference type="AlphaFoldDB" id="A0A292YHK8"/>
<evidence type="ECO:0000256" key="1">
    <source>
        <dbReference type="ARBA" id="ARBA00022679"/>
    </source>
</evidence>
<name>A0A292YHK8_9BACL</name>
<dbReference type="GO" id="GO:0008410">
    <property type="term" value="F:CoA-transferase activity"/>
    <property type="evidence" value="ECO:0007669"/>
    <property type="project" value="TreeGrafter"/>
</dbReference>
<sequence length="394" mass="43626">MGALEGLKVIDLTRVLAGPFCTMILGDLGADVIKIEGPGGSDETRGWGPPFAGDQSAYYLTANRNKRAITLNLKEPEARNILRKMVKNADVLIQNFKTGTMEKWGLGYEDVRKLNPRLIYCSITGFGQHGPYKNLPGYDYIVQAMGGMMSITGSEESGPMKVGVAIADIATGLYSAIGILAALQERTVSGKGQQIDMALLDSQISLLANVASNYLVSGQIPKRYGNQHPNIVPYQTFRASDGEMVVAVGNDRQFQKLCQLLGQPQWADDPEYSTNPARLKNRERLIPMLQREFAKKTCSEWQELLHAAGIPSGPINNMEQLFRDPHVVEREMKVEIPHPTIGTVQLVGSPLKLSRSKPEMRRHPPLAGEHTREVLKEYGYDDTEIDDFMARNII</sequence>
<evidence type="ECO:0000313" key="2">
    <source>
        <dbReference type="EMBL" id="GAX88436.1"/>
    </source>
</evidence>
<dbReference type="PANTHER" id="PTHR48207">
    <property type="entry name" value="SUCCINATE--HYDROXYMETHYLGLUTARATE COA-TRANSFERASE"/>
    <property type="match status" value="1"/>
</dbReference>
<keyword evidence="3" id="KW-1185">Reference proteome</keyword>
<gene>
    <name evidence="2" type="ORF">EFBL_0045</name>
</gene>
<dbReference type="Proteomes" id="UP000217785">
    <property type="component" value="Unassembled WGS sequence"/>
</dbReference>
<dbReference type="PANTHER" id="PTHR48207:SF3">
    <property type="entry name" value="SUCCINATE--HYDROXYMETHYLGLUTARATE COA-TRANSFERASE"/>
    <property type="match status" value="1"/>
</dbReference>
<accession>A0A292YHK8</accession>
<dbReference type="Pfam" id="PF02515">
    <property type="entry name" value="CoA_transf_3"/>
    <property type="match status" value="1"/>
</dbReference>
<dbReference type="InterPro" id="IPR044855">
    <property type="entry name" value="CoA-Trfase_III_dom3_sf"/>
</dbReference>
<organism evidence="2 3">
    <name type="scientific">Effusibacillus lacus</name>
    <dbReference type="NCBI Taxonomy" id="1348429"/>
    <lineage>
        <taxon>Bacteria</taxon>
        <taxon>Bacillati</taxon>
        <taxon>Bacillota</taxon>
        <taxon>Bacilli</taxon>
        <taxon>Bacillales</taxon>
        <taxon>Alicyclobacillaceae</taxon>
        <taxon>Effusibacillus</taxon>
    </lineage>
</organism>
<protein>
    <submittedName>
        <fullName evidence="2">CoA transferase</fullName>
    </submittedName>
</protein>
<proteinExistence type="predicted"/>
<dbReference type="OrthoDB" id="9797653at2"/>
<dbReference type="SUPFAM" id="SSF89796">
    <property type="entry name" value="CoA-transferase family III (CaiB/BaiF)"/>
    <property type="match status" value="1"/>
</dbReference>
<keyword evidence="1 2" id="KW-0808">Transferase</keyword>
<evidence type="ECO:0000313" key="3">
    <source>
        <dbReference type="Proteomes" id="UP000217785"/>
    </source>
</evidence>
<dbReference type="RefSeq" id="WP_096180110.1">
    <property type="nucleotide sequence ID" value="NZ_BDUF01000003.1"/>
</dbReference>
<dbReference type="InterPro" id="IPR023606">
    <property type="entry name" value="CoA-Trfase_III_dom_1_sf"/>
</dbReference>
<reference evidence="3" key="1">
    <citation type="submission" date="2017-07" db="EMBL/GenBank/DDBJ databases">
        <title>Draft genome sequence of Effusibacillus lacus strain skLN1.</title>
        <authorList>
            <person name="Watanabe M."/>
            <person name="Kojima H."/>
            <person name="Fukui M."/>
        </authorList>
    </citation>
    <scope>NUCLEOTIDE SEQUENCE [LARGE SCALE GENOMIC DNA]</scope>
    <source>
        <strain evidence="3">skLN1</strain>
    </source>
</reference>
<dbReference type="Gene3D" id="3.30.1540.10">
    <property type="entry name" value="formyl-coa transferase, domain 3"/>
    <property type="match status" value="1"/>
</dbReference>